<name>A0A285HY21_9ACTN</name>
<keyword evidence="2" id="KW-0472">Membrane</keyword>
<feature type="region of interest" description="Disordered" evidence="1">
    <location>
        <begin position="164"/>
        <end position="192"/>
    </location>
</feature>
<dbReference type="AlphaFoldDB" id="A0A285HY21"/>
<evidence type="ECO:0000313" key="4">
    <source>
        <dbReference type="Proteomes" id="UP000219612"/>
    </source>
</evidence>
<dbReference type="EMBL" id="OBDY01000006">
    <property type="protein sequence ID" value="SNY40537.1"/>
    <property type="molecule type" value="Genomic_DNA"/>
</dbReference>
<keyword evidence="4" id="KW-1185">Reference proteome</keyword>
<feature type="region of interest" description="Disordered" evidence="1">
    <location>
        <begin position="85"/>
        <end position="121"/>
    </location>
</feature>
<feature type="compositionally biased region" description="Pro residues" evidence="1">
    <location>
        <begin position="92"/>
        <end position="112"/>
    </location>
</feature>
<protein>
    <submittedName>
        <fullName evidence="3">Uncharacterized protein</fullName>
    </submittedName>
</protein>
<evidence type="ECO:0000256" key="1">
    <source>
        <dbReference type="SAM" id="MobiDB-lite"/>
    </source>
</evidence>
<proteinExistence type="predicted"/>
<keyword evidence="2" id="KW-0812">Transmembrane</keyword>
<dbReference type="RefSeq" id="WP_097320849.1">
    <property type="nucleotide sequence ID" value="NZ_OBDY01000006.1"/>
</dbReference>
<evidence type="ECO:0000256" key="2">
    <source>
        <dbReference type="SAM" id="Phobius"/>
    </source>
</evidence>
<accession>A0A285HY21</accession>
<sequence length="192" mass="19591">MPIRPPDEHDPALDHLLGALRAPATADELRGEQAMAAAMAAEYRQAAPKQKKRLRPLVVSIVAAVSVLLAGGTAVAARTGLLSKPAATQTPAPTPTTAPIPPIPLAPPPSHAPTPARSAPPRADWCAAWLTAAAGGKPMNGRDRRDLEAAAGGEASVAAYCGAATPAETAKPGRPAKSKKPKKPKKSKDVSP</sequence>
<feature type="transmembrane region" description="Helical" evidence="2">
    <location>
        <begin position="57"/>
        <end position="77"/>
    </location>
</feature>
<gene>
    <name evidence="3" type="ORF">SAMN05421748_10647</name>
</gene>
<feature type="compositionally biased region" description="Basic residues" evidence="1">
    <location>
        <begin position="174"/>
        <end position="186"/>
    </location>
</feature>
<reference evidence="3 4" key="1">
    <citation type="submission" date="2017-09" db="EMBL/GenBank/DDBJ databases">
        <authorList>
            <person name="Ehlers B."/>
            <person name="Leendertz F.H."/>
        </authorList>
    </citation>
    <scope>NUCLEOTIDE SEQUENCE [LARGE SCALE GENOMIC DNA]</scope>
    <source>
        <strain evidence="3 4">CGMCC 4.6857</strain>
    </source>
</reference>
<dbReference type="Proteomes" id="UP000219612">
    <property type="component" value="Unassembled WGS sequence"/>
</dbReference>
<keyword evidence="2" id="KW-1133">Transmembrane helix</keyword>
<organism evidence="3 4">
    <name type="scientific">Paractinoplanes atraurantiacus</name>
    <dbReference type="NCBI Taxonomy" id="1036182"/>
    <lineage>
        <taxon>Bacteria</taxon>
        <taxon>Bacillati</taxon>
        <taxon>Actinomycetota</taxon>
        <taxon>Actinomycetes</taxon>
        <taxon>Micromonosporales</taxon>
        <taxon>Micromonosporaceae</taxon>
        <taxon>Paractinoplanes</taxon>
    </lineage>
</organism>
<evidence type="ECO:0000313" key="3">
    <source>
        <dbReference type="EMBL" id="SNY40537.1"/>
    </source>
</evidence>